<dbReference type="AlphaFoldDB" id="A0A1I2B4H2"/>
<dbReference type="Proteomes" id="UP000198716">
    <property type="component" value="Unassembled WGS sequence"/>
</dbReference>
<gene>
    <name evidence="2" type="ORF">SAMN04487819_11523</name>
</gene>
<feature type="region of interest" description="Disordered" evidence="1">
    <location>
        <begin position="1"/>
        <end position="42"/>
    </location>
</feature>
<evidence type="ECO:0000256" key="1">
    <source>
        <dbReference type="SAM" id="MobiDB-lite"/>
    </source>
</evidence>
<accession>A0A1I2B4H2</accession>
<dbReference type="EMBL" id="FOMZ01000015">
    <property type="protein sequence ID" value="SFE50060.1"/>
    <property type="molecule type" value="Genomic_DNA"/>
</dbReference>
<sequence>MALSRSRDRRKRCRPGQGNGTAYEQEGHLAMTSPESSVPDSGGIEQAELMEYGERAVDGVVVGSAVYGTADCRCTGSVYVGDRVLSGLTPGQLRELAAQAATSADAAGAPSEVGR</sequence>
<protein>
    <submittedName>
        <fullName evidence="2">Uncharacterized protein</fullName>
    </submittedName>
</protein>
<evidence type="ECO:0000313" key="2">
    <source>
        <dbReference type="EMBL" id="SFE50060.1"/>
    </source>
</evidence>
<reference evidence="3" key="1">
    <citation type="submission" date="2016-10" db="EMBL/GenBank/DDBJ databases">
        <authorList>
            <person name="Varghese N."/>
            <person name="Submissions S."/>
        </authorList>
    </citation>
    <scope>NUCLEOTIDE SEQUENCE [LARGE SCALE GENOMIC DNA]</scope>
    <source>
        <strain evidence="3">DSM 45004</strain>
    </source>
</reference>
<evidence type="ECO:0000313" key="3">
    <source>
        <dbReference type="Proteomes" id="UP000198716"/>
    </source>
</evidence>
<keyword evidence="3" id="KW-1185">Reference proteome</keyword>
<proteinExistence type="predicted"/>
<organism evidence="2 3">
    <name type="scientific">Actinopolyspora alba</name>
    <dbReference type="NCBI Taxonomy" id="673379"/>
    <lineage>
        <taxon>Bacteria</taxon>
        <taxon>Bacillati</taxon>
        <taxon>Actinomycetota</taxon>
        <taxon>Actinomycetes</taxon>
        <taxon>Actinopolysporales</taxon>
        <taxon>Actinopolysporaceae</taxon>
        <taxon>Actinopolyspora</taxon>
        <taxon>Actinopolyspora alba group</taxon>
    </lineage>
</organism>
<name>A0A1I2B4H2_9ACTN</name>